<evidence type="ECO:0000256" key="2">
    <source>
        <dbReference type="SAM" id="SignalP"/>
    </source>
</evidence>
<keyword evidence="4" id="KW-1185">Reference proteome</keyword>
<proteinExistence type="predicted"/>
<evidence type="ECO:0000313" key="3">
    <source>
        <dbReference type="EMBL" id="KAJ3057561.1"/>
    </source>
</evidence>
<keyword evidence="2" id="KW-0732">Signal</keyword>
<evidence type="ECO:0000256" key="1">
    <source>
        <dbReference type="SAM" id="MobiDB-lite"/>
    </source>
</evidence>
<gene>
    <name evidence="3" type="ORF">HK097_000027</name>
</gene>
<dbReference type="EMBL" id="JADGJD010000001">
    <property type="protein sequence ID" value="KAJ3057561.1"/>
    <property type="molecule type" value="Genomic_DNA"/>
</dbReference>
<comment type="caution">
    <text evidence="3">The sequence shown here is derived from an EMBL/GenBank/DDBJ whole genome shotgun (WGS) entry which is preliminary data.</text>
</comment>
<accession>A0AAD5SKL3</accession>
<feature type="signal peptide" evidence="2">
    <location>
        <begin position="1"/>
        <end position="25"/>
    </location>
</feature>
<dbReference type="Proteomes" id="UP001212841">
    <property type="component" value="Unassembled WGS sequence"/>
</dbReference>
<organism evidence="3 4">
    <name type="scientific">Rhizophlyctis rosea</name>
    <dbReference type="NCBI Taxonomy" id="64517"/>
    <lineage>
        <taxon>Eukaryota</taxon>
        <taxon>Fungi</taxon>
        <taxon>Fungi incertae sedis</taxon>
        <taxon>Chytridiomycota</taxon>
        <taxon>Chytridiomycota incertae sedis</taxon>
        <taxon>Chytridiomycetes</taxon>
        <taxon>Rhizophlyctidales</taxon>
        <taxon>Rhizophlyctidaceae</taxon>
        <taxon>Rhizophlyctis</taxon>
    </lineage>
</organism>
<sequence>MHNHPALSAILYVLLTLLLITPVLSNPIPQGDLSGPITLCLRSGCFDHLCISYRKLDTRQKRVFNPSESSCIWKEEYRCFDLAECVWKPSLGRCGWSASGDRDFDGCVAGLNSESSSLTVGFRTRMESEAMMSRTAPLIVPTATSQRSAPLVLPSATTGVPQQTATRAAAPFAALSSYDAPINTLASEASSSFAPEIAATSMQFNLATEPLPIIAFETVSAVTVAAPSAAGMASTDFPLPMTTFASTPEPPVNVLPVRTRGAVAVIATIPAKDGPASTLSVNLGLMGPPVAEFEVPASTTPPIAAPTSDLPMPMQMPMSHMRVRRQSLNPPSLTQESSEVSVPMTEMETTTDEVPSLSWPTPHLRGRRQYKVLN</sequence>
<evidence type="ECO:0000313" key="4">
    <source>
        <dbReference type="Proteomes" id="UP001212841"/>
    </source>
</evidence>
<feature type="compositionally biased region" description="Basic residues" evidence="1">
    <location>
        <begin position="364"/>
        <end position="374"/>
    </location>
</feature>
<feature type="region of interest" description="Disordered" evidence="1">
    <location>
        <begin position="326"/>
        <end position="374"/>
    </location>
</feature>
<name>A0AAD5SKL3_9FUNG</name>
<reference evidence="3" key="1">
    <citation type="submission" date="2020-05" db="EMBL/GenBank/DDBJ databases">
        <title>Phylogenomic resolution of chytrid fungi.</title>
        <authorList>
            <person name="Stajich J.E."/>
            <person name="Amses K."/>
            <person name="Simmons R."/>
            <person name="Seto K."/>
            <person name="Myers J."/>
            <person name="Bonds A."/>
            <person name="Quandt C.A."/>
            <person name="Barry K."/>
            <person name="Liu P."/>
            <person name="Grigoriev I."/>
            <person name="Longcore J.E."/>
            <person name="James T.Y."/>
        </authorList>
    </citation>
    <scope>NUCLEOTIDE SEQUENCE</scope>
    <source>
        <strain evidence="3">JEL0318</strain>
    </source>
</reference>
<feature type="chain" id="PRO_5041944554" evidence="2">
    <location>
        <begin position="26"/>
        <end position="374"/>
    </location>
</feature>
<feature type="compositionally biased region" description="Polar residues" evidence="1">
    <location>
        <begin position="326"/>
        <end position="340"/>
    </location>
</feature>
<dbReference type="AlphaFoldDB" id="A0AAD5SKL3"/>
<protein>
    <submittedName>
        <fullName evidence="3">Uncharacterized protein</fullName>
    </submittedName>
</protein>